<gene>
    <name evidence="1" type="ORF">A3E17_01210</name>
</gene>
<dbReference type="InterPro" id="IPR035437">
    <property type="entry name" value="SNase_OB-fold_sf"/>
</dbReference>
<dbReference type="EMBL" id="MEXL01000041">
    <property type="protein sequence ID" value="OGD01572.1"/>
    <property type="molecule type" value="Genomic_DNA"/>
</dbReference>
<dbReference type="SUPFAM" id="SSF50199">
    <property type="entry name" value="Staphylococcal nuclease"/>
    <property type="match status" value="1"/>
</dbReference>
<reference evidence="1 2" key="1">
    <citation type="journal article" date="2016" name="Nat. Commun.">
        <title>Thousands of microbial genomes shed light on interconnected biogeochemical processes in an aquifer system.</title>
        <authorList>
            <person name="Anantharaman K."/>
            <person name="Brown C.T."/>
            <person name="Hug L.A."/>
            <person name="Sharon I."/>
            <person name="Castelle C.J."/>
            <person name="Probst A.J."/>
            <person name="Thomas B.C."/>
            <person name="Singh A."/>
            <person name="Wilkins M.J."/>
            <person name="Karaoz U."/>
            <person name="Brodie E.L."/>
            <person name="Williams K.H."/>
            <person name="Hubbard S.S."/>
            <person name="Banfield J.F."/>
        </authorList>
    </citation>
    <scope>NUCLEOTIDE SEQUENCE [LARGE SCALE GENOMIC DNA]</scope>
</reference>
<protein>
    <recommendedName>
        <fullName evidence="3">TNase-like domain-containing protein</fullName>
    </recommendedName>
</protein>
<comment type="caution">
    <text evidence="1">The sequence shown here is derived from an EMBL/GenBank/DDBJ whole genome shotgun (WGS) entry which is preliminary data.</text>
</comment>
<evidence type="ECO:0000313" key="2">
    <source>
        <dbReference type="Proteomes" id="UP000178993"/>
    </source>
</evidence>
<evidence type="ECO:0000313" key="1">
    <source>
        <dbReference type="EMBL" id="OGD01572.1"/>
    </source>
</evidence>
<evidence type="ECO:0008006" key="3">
    <source>
        <dbReference type="Google" id="ProtNLM"/>
    </source>
</evidence>
<proteinExistence type="predicted"/>
<dbReference type="Gene3D" id="2.40.50.90">
    <property type="match status" value="1"/>
</dbReference>
<organism evidence="1 2">
    <name type="scientific">Candidatus Amesbacteria bacterium RIFCSPHIGHO2_12_FULL_48_14</name>
    <dbReference type="NCBI Taxonomy" id="1797257"/>
    <lineage>
        <taxon>Bacteria</taxon>
        <taxon>Candidatus Amesiibacteriota</taxon>
    </lineage>
</organism>
<accession>A0A1F4Z5K0</accession>
<name>A0A1F4Z5K0_9BACT</name>
<dbReference type="Proteomes" id="UP000178993">
    <property type="component" value="Unassembled WGS sequence"/>
</dbReference>
<sequence length="79" mass="8649">MVKKLGLIWAGVAVLAVAGGFFFSRSHAVIRVIDGDTIKVSGYDKSIRLIGIDTAEEGECYSRSVERNGYMSIEMRVHA</sequence>
<dbReference type="AlphaFoldDB" id="A0A1F4Z5K0"/>